<keyword evidence="2" id="KW-1185">Reference proteome</keyword>
<organism evidence="1 2">
    <name type="scientific">Deinococcus depolymerans</name>
    <dbReference type="NCBI Taxonomy" id="392408"/>
    <lineage>
        <taxon>Bacteria</taxon>
        <taxon>Thermotogati</taxon>
        <taxon>Deinococcota</taxon>
        <taxon>Deinococci</taxon>
        <taxon>Deinococcales</taxon>
        <taxon>Deinococcaceae</taxon>
        <taxon>Deinococcus</taxon>
    </lineage>
</organism>
<protein>
    <recommendedName>
        <fullName evidence="3">DUF4062 domain-containing protein</fullName>
    </recommendedName>
</protein>
<accession>A0ABN1CSH9</accession>
<dbReference type="EMBL" id="BAAADB010000034">
    <property type="protein sequence ID" value="GAA0524080.1"/>
    <property type="molecule type" value="Genomic_DNA"/>
</dbReference>
<gene>
    <name evidence="1" type="ORF">GCM10008937_34500</name>
</gene>
<dbReference type="Proteomes" id="UP001500191">
    <property type="component" value="Unassembled WGS sequence"/>
</dbReference>
<evidence type="ECO:0000313" key="1">
    <source>
        <dbReference type="EMBL" id="GAA0524080.1"/>
    </source>
</evidence>
<name>A0ABN1CSH9_9DEIO</name>
<dbReference type="RefSeq" id="WP_343761541.1">
    <property type="nucleotide sequence ID" value="NZ_BAAADB010000034.1"/>
</dbReference>
<reference evidence="1 2" key="1">
    <citation type="journal article" date="2019" name="Int. J. Syst. Evol. Microbiol.">
        <title>The Global Catalogue of Microorganisms (GCM) 10K type strain sequencing project: providing services to taxonomists for standard genome sequencing and annotation.</title>
        <authorList>
            <consortium name="The Broad Institute Genomics Platform"/>
            <consortium name="The Broad Institute Genome Sequencing Center for Infectious Disease"/>
            <person name="Wu L."/>
            <person name="Ma J."/>
        </authorList>
    </citation>
    <scope>NUCLEOTIDE SEQUENCE [LARGE SCALE GENOMIC DNA]</scope>
    <source>
        <strain evidence="1 2">JCM 14368</strain>
    </source>
</reference>
<comment type="caution">
    <text evidence="1">The sequence shown here is derived from an EMBL/GenBank/DDBJ whole genome shotgun (WGS) entry which is preliminary data.</text>
</comment>
<evidence type="ECO:0008006" key="3">
    <source>
        <dbReference type="Google" id="ProtNLM"/>
    </source>
</evidence>
<sequence length="498" mass="55693">MTTKQLSLPVIVLGRKLVVLVALELHDITIQNPRNPSVYLFDGMSGVTELERGELKTRSPQEFQDLGKELGRDLLVRIAQHYIHAVRDRGALARTPAPLWVEDVQAPVVPTGTVEDDVRTFFEVSAAHLGPTAYSLESLAVSTGYPMSDLEAHLRAQVEAGILCVDGEGYALCGAVSPDPWRLPEEVQGQQPLGLDARLIRVMIGGPGDTAEEVEKAREVLGQWNLRHAEELGAVLLFKHWQLHSYPGWNERPQALINEQLVERADLLVAVFWARLGMDSGTDESGTVEEIRRMAAAGRPVMVYFSNRSKSLDFMRDATNMKELERVHAYRADIEQQFRGMYSTFNSTDAFGEKLDLHLTRFIRDLRDRNFQVQQSPQGSLRAFRENRRAELATLRGTVTRLEIEFGSNGHRINGAEAQKRRTLARLAEAITMHYATWKPHLIEDACQAWEGLIGFARQVASEPGTYGSGAALEENGRELLNEVKGWLGILESGLSHR</sequence>
<evidence type="ECO:0000313" key="2">
    <source>
        <dbReference type="Proteomes" id="UP001500191"/>
    </source>
</evidence>
<proteinExistence type="predicted"/>